<dbReference type="RefSeq" id="XP_010935411.1">
    <property type="nucleotide sequence ID" value="XM_010937109.3"/>
</dbReference>
<dbReference type="InterPro" id="IPR041118">
    <property type="entry name" value="Rx_N"/>
</dbReference>
<dbReference type="FunFam" id="3.40.50.300:FF:001091">
    <property type="entry name" value="Probable disease resistance protein At1g61300"/>
    <property type="match status" value="1"/>
</dbReference>
<dbReference type="GO" id="GO:0005524">
    <property type="term" value="F:ATP binding"/>
    <property type="evidence" value="ECO:0007669"/>
    <property type="project" value="UniProtKB-KW"/>
</dbReference>
<evidence type="ECO:0000313" key="12">
    <source>
        <dbReference type="RefSeq" id="XP_010935411.1"/>
    </source>
</evidence>
<dbReference type="GO" id="GO:0002758">
    <property type="term" value="P:innate immune response-activating signaling pathway"/>
    <property type="evidence" value="ECO:0007669"/>
    <property type="project" value="UniProtKB-ARBA"/>
</dbReference>
<evidence type="ECO:0000256" key="5">
    <source>
        <dbReference type="ARBA" id="ARBA00022821"/>
    </source>
</evidence>
<evidence type="ECO:0000259" key="10">
    <source>
        <dbReference type="Pfam" id="PF23598"/>
    </source>
</evidence>
<dbReference type="SMART" id="SM00369">
    <property type="entry name" value="LRR_TYP"/>
    <property type="match status" value="2"/>
</dbReference>
<keyword evidence="6" id="KW-0067">ATP-binding</keyword>
<feature type="domain" description="Disease resistance protein winged helix" evidence="9">
    <location>
        <begin position="428"/>
        <end position="498"/>
    </location>
</feature>
<dbReference type="Gene3D" id="3.80.10.10">
    <property type="entry name" value="Ribonuclease Inhibitor"/>
    <property type="match status" value="2"/>
</dbReference>
<reference evidence="12" key="1">
    <citation type="submission" date="2025-08" db="UniProtKB">
        <authorList>
            <consortium name="RefSeq"/>
        </authorList>
    </citation>
    <scope>IDENTIFICATION</scope>
</reference>
<dbReference type="PANTHER" id="PTHR36766:SF70">
    <property type="entry name" value="DISEASE RESISTANCE PROTEIN RGA4"/>
    <property type="match status" value="1"/>
</dbReference>
<dbReference type="FunFam" id="1.10.10.10:FF:000322">
    <property type="entry name" value="Probable disease resistance protein At1g63360"/>
    <property type="match status" value="1"/>
</dbReference>
<dbReference type="GO" id="GO:0009626">
    <property type="term" value="P:plant-type hypersensitive response"/>
    <property type="evidence" value="ECO:0007669"/>
    <property type="project" value="UniProtKB-ARBA"/>
</dbReference>
<gene>
    <name evidence="12" type="primary">LOC105055342</name>
</gene>
<keyword evidence="3" id="KW-0677">Repeat</keyword>
<dbReference type="GeneID" id="105055342"/>
<dbReference type="InterPro" id="IPR002182">
    <property type="entry name" value="NB-ARC"/>
</dbReference>
<name>A0A6I9S154_ELAGV</name>
<evidence type="ECO:0000313" key="11">
    <source>
        <dbReference type="Proteomes" id="UP000504607"/>
    </source>
</evidence>
<dbReference type="InterPro" id="IPR038005">
    <property type="entry name" value="RX-like_CC"/>
</dbReference>
<dbReference type="SUPFAM" id="SSF52540">
    <property type="entry name" value="P-loop containing nucleoside triphosphate hydrolases"/>
    <property type="match status" value="1"/>
</dbReference>
<dbReference type="PRINTS" id="PR00364">
    <property type="entry name" value="DISEASERSIST"/>
</dbReference>
<dbReference type="Gene3D" id="3.40.50.300">
    <property type="entry name" value="P-loop containing nucleotide triphosphate hydrolases"/>
    <property type="match status" value="1"/>
</dbReference>
<dbReference type="Gene3D" id="1.10.8.430">
    <property type="entry name" value="Helical domain of apoptotic protease-activating factors"/>
    <property type="match status" value="1"/>
</dbReference>
<keyword evidence="2" id="KW-0433">Leucine-rich repeat</keyword>
<dbReference type="InterPro" id="IPR032675">
    <property type="entry name" value="LRR_dom_sf"/>
</dbReference>
<evidence type="ECO:0000256" key="2">
    <source>
        <dbReference type="ARBA" id="ARBA00022614"/>
    </source>
</evidence>
<dbReference type="CDD" id="cd14798">
    <property type="entry name" value="RX-CC_like"/>
    <property type="match status" value="1"/>
</dbReference>
<dbReference type="InterPro" id="IPR027417">
    <property type="entry name" value="P-loop_NTPase"/>
</dbReference>
<organism evidence="11 12">
    <name type="scientific">Elaeis guineensis var. tenera</name>
    <name type="common">Oil palm</name>
    <dbReference type="NCBI Taxonomy" id="51953"/>
    <lineage>
        <taxon>Eukaryota</taxon>
        <taxon>Viridiplantae</taxon>
        <taxon>Streptophyta</taxon>
        <taxon>Embryophyta</taxon>
        <taxon>Tracheophyta</taxon>
        <taxon>Spermatophyta</taxon>
        <taxon>Magnoliopsida</taxon>
        <taxon>Liliopsida</taxon>
        <taxon>Arecaceae</taxon>
        <taxon>Arecoideae</taxon>
        <taxon>Cocoseae</taxon>
        <taxon>Elaeidinae</taxon>
        <taxon>Elaeis</taxon>
    </lineage>
</organism>
<evidence type="ECO:0000256" key="3">
    <source>
        <dbReference type="ARBA" id="ARBA00022737"/>
    </source>
</evidence>
<feature type="domain" description="NB-ARC" evidence="7">
    <location>
        <begin position="178"/>
        <end position="343"/>
    </location>
</feature>
<dbReference type="KEGG" id="egu:105055342"/>
<dbReference type="AlphaFoldDB" id="A0A6I9S154"/>
<evidence type="ECO:0000256" key="4">
    <source>
        <dbReference type="ARBA" id="ARBA00022741"/>
    </source>
</evidence>
<dbReference type="Pfam" id="PF00931">
    <property type="entry name" value="NB-ARC"/>
    <property type="match status" value="1"/>
</dbReference>
<dbReference type="GO" id="GO:0043531">
    <property type="term" value="F:ADP binding"/>
    <property type="evidence" value="ECO:0007669"/>
    <property type="project" value="InterPro"/>
</dbReference>
<dbReference type="Pfam" id="PF18052">
    <property type="entry name" value="Rx_N"/>
    <property type="match status" value="1"/>
</dbReference>
<feature type="domain" description="Disease resistance R13L4/SHOC-2-like LRR" evidence="10">
    <location>
        <begin position="547"/>
        <end position="885"/>
    </location>
</feature>
<dbReference type="InterPro" id="IPR042197">
    <property type="entry name" value="Apaf_helical"/>
</dbReference>
<evidence type="ECO:0000259" key="8">
    <source>
        <dbReference type="Pfam" id="PF18052"/>
    </source>
</evidence>
<dbReference type="InParanoid" id="A0A6I9S154"/>
<evidence type="ECO:0000256" key="1">
    <source>
        <dbReference type="ARBA" id="ARBA00008894"/>
    </source>
</evidence>
<comment type="similarity">
    <text evidence="1">Belongs to the disease resistance NB-LRR family.</text>
</comment>
<dbReference type="InterPro" id="IPR055414">
    <property type="entry name" value="LRR_R13L4/SHOC2-like"/>
</dbReference>
<dbReference type="PANTHER" id="PTHR36766">
    <property type="entry name" value="PLANT BROAD-SPECTRUM MILDEW RESISTANCE PROTEIN RPW8"/>
    <property type="match status" value="1"/>
</dbReference>
<evidence type="ECO:0000259" key="9">
    <source>
        <dbReference type="Pfam" id="PF23559"/>
    </source>
</evidence>
<feature type="domain" description="Disease resistance N-terminal" evidence="8">
    <location>
        <begin position="9"/>
        <end position="89"/>
    </location>
</feature>
<keyword evidence="5" id="KW-0611">Plant defense</keyword>
<proteinExistence type="inferred from homology"/>
<evidence type="ECO:0000259" key="7">
    <source>
        <dbReference type="Pfam" id="PF00931"/>
    </source>
</evidence>
<dbReference type="OrthoDB" id="1050628at2759"/>
<accession>A0A6I9S154</accession>
<dbReference type="InterPro" id="IPR036388">
    <property type="entry name" value="WH-like_DNA-bd_sf"/>
</dbReference>
<sequence length="1147" mass="130863">MAMILDASVRRFVGKLSEFVEGEMSMMLGVKDELKKLQRRMERVRGILESAEQKRHTYPDINIWVRELKDVMYDADDIIDCCMIEGRRLLEDHPSESAVRRPLSLFSCFSCIKFRHEIGRKIRKLNERWKHTVEDISILSKLEPARQGDQASGANHRQTFSIEVKSDIVGTQIEEATHGLVESLIKEDNKKYRVLGIVGMGGIGKTTLASHIFNDEKIEENFSKRVWVCISQDFSETKLLEAIIKGMGGNSGAAETMAELVSRLSSLLSKRYFIVLDDVWKADVWEDLLRYPFENARANGRIVITTRDESVARSIRAEIHHVDKMDDDSCWKLLYKNVFEDDDEEEEISSFKKIGMKIVEKCDGLPLAVKVIAGVLRSMDRNTVEWNKVLESDAWSMCQLHEKLPRALFLSYENLPSDLKQCFLYCSLFPEDYKMHRKDLIHYWVAEGFVKATQGDALMEDLAEDHYRELIWRNLLHGHNGHNDDDWCTMHDLLRSLALFLIRDESIFLGDEQTPNTNPLSKLRRLSMVNAGEMVEVPDVIKQQKCLRSLLVWRSYKTMVPNELFENLRYLRVVKLTNTRLDSLPDSVGDLLHLRYLNLYRAEIKELPESIGRLLNLEILNLSYCESLHTLPKAITKLYNLRCLRLQRTPLTHVPNGIGKLQHLNHLEGFVVGHDDRTDAQDDEGCGLEELQSLSQLRYLSIQSLERAQPGGDLVLGNSRSLRTLILNGKRPPRNLEEAIAIQRNDEIYNELSPQSTHLQKLEIHNFVGTGFFSWMMSSPLSASFPNLASITLDNCISFPQLPPLGLLPQLKFLYVKQAYGIKTIGPEFLGPHASSAATSFPKLEKLTFQWMFNWEEWSFGMVEGVGEERRVAPKLLPRLTTLTLDSCPKLRVIPPLGLLPQLKSLKIVGADAIKTIGPEFLGPRSSSAAASFPKLEGLCCHVDNWEVLFFGMVEGVGEEKRVAPNLPPHLMNLSLLASPKLRALPEGLRLATNLQRLVINHAHNLKEINNLPSLKSLTIFDCPRLEHVENLDKLQFLMIQFSRSTNTSTTDTDGPTERLPQGLLALLQNAPAATQNLKEFKLICGLPLLKTFLKDGPNWSIIQPIPRVEIGEYWRPSRRSSYIRYTRDPPTFETHIEKESEESKKC</sequence>
<dbReference type="InterPro" id="IPR003591">
    <property type="entry name" value="Leu-rich_rpt_typical-subtyp"/>
</dbReference>
<dbReference type="InterPro" id="IPR058922">
    <property type="entry name" value="WHD_DRP"/>
</dbReference>
<dbReference type="Pfam" id="PF23598">
    <property type="entry name" value="LRR_14"/>
    <property type="match status" value="1"/>
</dbReference>
<dbReference type="Gene3D" id="1.10.10.10">
    <property type="entry name" value="Winged helix-like DNA-binding domain superfamily/Winged helix DNA-binding domain"/>
    <property type="match status" value="1"/>
</dbReference>
<dbReference type="Gene3D" id="1.20.5.4130">
    <property type="match status" value="1"/>
</dbReference>
<keyword evidence="11" id="KW-1185">Reference proteome</keyword>
<dbReference type="Proteomes" id="UP000504607">
    <property type="component" value="Chromosome 12"/>
</dbReference>
<dbReference type="SUPFAM" id="SSF52058">
    <property type="entry name" value="L domain-like"/>
    <property type="match status" value="2"/>
</dbReference>
<dbReference type="Pfam" id="PF23559">
    <property type="entry name" value="WHD_DRP"/>
    <property type="match status" value="1"/>
</dbReference>
<evidence type="ECO:0000256" key="6">
    <source>
        <dbReference type="ARBA" id="ARBA00022840"/>
    </source>
</evidence>
<protein>
    <submittedName>
        <fullName evidence="12">Disease resistance protein RGA3</fullName>
    </submittedName>
</protein>
<keyword evidence="4" id="KW-0547">Nucleotide-binding</keyword>
<dbReference type="GO" id="GO:0042742">
    <property type="term" value="P:defense response to bacterium"/>
    <property type="evidence" value="ECO:0007669"/>
    <property type="project" value="UniProtKB-ARBA"/>
</dbReference>